<keyword evidence="2" id="KW-0732">Signal</keyword>
<dbReference type="AlphaFoldDB" id="A0A7S2UGL6"/>
<dbReference type="Pfam" id="PF06485">
    <property type="entry name" value="Tab2-like_N"/>
    <property type="match status" value="1"/>
</dbReference>
<dbReference type="InterPro" id="IPR046761">
    <property type="entry name" value="Tab2-like_C"/>
</dbReference>
<feature type="chain" id="PRO_5030656398" evidence="2">
    <location>
        <begin position="21"/>
        <end position="359"/>
    </location>
</feature>
<feature type="domain" description="RNA-binding protein Tab2/Atab2 C-terminal" evidence="4">
    <location>
        <begin position="207"/>
        <end position="353"/>
    </location>
</feature>
<evidence type="ECO:0000256" key="1">
    <source>
        <dbReference type="SAM" id="MobiDB-lite"/>
    </source>
</evidence>
<dbReference type="Pfam" id="PF20429">
    <property type="entry name" value="Tab2-like_C"/>
    <property type="match status" value="1"/>
</dbReference>
<reference evidence="5" key="1">
    <citation type="submission" date="2021-01" db="EMBL/GenBank/DDBJ databases">
        <authorList>
            <person name="Corre E."/>
            <person name="Pelletier E."/>
            <person name="Niang G."/>
            <person name="Scheremetjew M."/>
            <person name="Finn R."/>
            <person name="Kale V."/>
            <person name="Holt S."/>
            <person name="Cochrane G."/>
            <person name="Meng A."/>
            <person name="Brown T."/>
            <person name="Cohen L."/>
        </authorList>
    </citation>
    <scope>NUCLEOTIDE SEQUENCE</scope>
    <source>
        <strain evidence="5">CCMP2084</strain>
    </source>
</reference>
<organism evidence="5">
    <name type="scientific">Attheya septentrionalis</name>
    <dbReference type="NCBI Taxonomy" id="420275"/>
    <lineage>
        <taxon>Eukaryota</taxon>
        <taxon>Sar</taxon>
        <taxon>Stramenopiles</taxon>
        <taxon>Ochrophyta</taxon>
        <taxon>Bacillariophyta</taxon>
        <taxon>Coscinodiscophyceae</taxon>
        <taxon>Chaetocerotophycidae</taxon>
        <taxon>Chaetocerotales</taxon>
        <taxon>Attheyaceae</taxon>
        <taxon>Attheya</taxon>
    </lineage>
</organism>
<name>A0A7S2UGL6_9STRA</name>
<protein>
    <submittedName>
        <fullName evidence="5">Uncharacterized protein</fullName>
    </submittedName>
</protein>
<feature type="region of interest" description="Disordered" evidence="1">
    <location>
        <begin position="24"/>
        <end position="51"/>
    </location>
</feature>
<evidence type="ECO:0000313" key="5">
    <source>
        <dbReference type="EMBL" id="CAD9816785.1"/>
    </source>
</evidence>
<evidence type="ECO:0000259" key="3">
    <source>
        <dbReference type="Pfam" id="PF06485"/>
    </source>
</evidence>
<sequence>MRVSVLVGVVMAALGPGVMAFAPSSSGRPSGVTTSRFSSSSSSSPSSSQLWSSTNDAAASASASSPPTSFFETIEGVEASDEWELDCYSRPVLVNGKKLWEVLLTDSSGSFRLCETLPSNKVNSRELRRIVEDTIDNADVKPNVIRFFRGAMFNMITIALGDVEVVTRPSRCTFELAKWLDERNTNVYPKMEGYKPNMSSAAGPAFMGSMSPRKLPDSLRGEKYAFVSLPLSEFLEGGGVNKDNVGVGRLCPVDPNLPADTFVSGVVLLTDRAGALASWLAGTEVSAFTADLRKRNLVMEADIDTRYLVAKLDDVQRAEGTAFEEGKDQLNGLHFISVQRDEDDDPAGFWLLQQINDGL</sequence>
<feature type="signal peptide" evidence="2">
    <location>
        <begin position="1"/>
        <end position="20"/>
    </location>
</feature>
<proteinExistence type="predicted"/>
<accession>A0A7S2UGL6</accession>
<feature type="domain" description="RNA-binding protein Tab2-like N-terminal" evidence="3">
    <location>
        <begin position="83"/>
        <end position="183"/>
    </location>
</feature>
<dbReference type="GO" id="GO:0003723">
    <property type="term" value="F:RNA binding"/>
    <property type="evidence" value="ECO:0007669"/>
    <property type="project" value="InterPro"/>
</dbReference>
<feature type="compositionally biased region" description="Low complexity" evidence="1">
    <location>
        <begin position="30"/>
        <end position="51"/>
    </location>
</feature>
<evidence type="ECO:0000259" key="4">
    <source>
        <dbReference type="Pfam" id="PF20429"/>
    </source>
</evidence>
<dbReference type="PANTHER" id="PTHR34556:SF2">
    <property type="entry name" value="PROTEIN TAB2 HOMOLOG, CHLOROPLASTIC"/>
    <property type="match status" value="1"/>
</dbReference>
<dbReference type="PANTHER" id="PTHR34556">
    <property type="match status" value="1"/>
</dbReference>
<dbReference type="InterPro" id="IPR009472">
    <property type="entry name" value="Tab2-like"/>
</dbReference>
<dbReference type="InterPro" id="IPR046760">
    <property type="entry name" value="Tab2-like_N"/>
</dbReference>
<dbReference type="EMBL" id="HBHQ01012915">
    <property type="protein sequence ID" value="CAD9816785.1"/>
    <property type="molecule type" value="Transcribed_RNA"/>
</dbReference>
<gene>
    <name evidence="5" type="ORF">ASEP1449_LOCUS8617</name>
</gene>
<evidence type="ECO:0000256" key="2">
    <source>
        <dbReference type="SAM" id="SignalP"/>
    </source>
</evidence>